<dbReference type="EMBL" id="AP026798">
    <property type="protein sequence ID" value="BDR52553.1"/>
    <property type="molecule type" value="Genomic_DNA"/>
</dbReference>
<dbReference type="InterPro" id="IPR035906">
    <property type="entry name" value="MetI-like_sf"/>
</dbReference>
<dbReference type="PANTHER" id="PTHR30193:SF37">
    <property type="entry name" value="INNER MEMBRANE ABC TRANSPORTER PERMEASE PROTEIN YCJO"/>
    <property type="match status" value="1"/>
</dbReference>
<gene>
    <name evidence="10" type="ORF">KIM372_04600</name>
</gene>
<evidence type="ECO:0000256" key="3">
    <source>
        <dbReference type="ARBA" id="ARBA00022475"/>
    </source>
</evidence>
<evidence type="ECO:0000256" key="8">
    <source>
        <dbReference type="SAM" id="MobiDB-lite"/>
    </source>
</evidence>
<feature type="transmembrane region" description="Helical" evidence="7">
    <location>
        <begin position="32"/>
        <end position="58"/>
    </location>
</feature>
<keyword evidence="5 7" id="KW-1133">Transmembrane helix</keyword>
<feature type="transmembrane region" description="Helical" evidence="7">
    <location>
        <begin position="222"/>
        <end position="240"/>
    </location>
</feature>
<evidence type="ECO:0000256" key="7">
    <source>
        <dbReference type="RuleBase" id="RU363032"/>
    </source>
</evidence>
<evidence type="ECO:0000256" key="2">
    <source>
        <dbReference type="ARBA" id="ARBA00022448"/>
    </source>
</evidence>
<dbReference type="Gene3D" id="1.10.3720.10">
    <property type="entry name" value="MetI-like"/>
    <property type="match status" value="1"/>
</dbReference>
<reference evidence="10 11" key="1">
    <citation type="journal article" date="2023" name="Microbiol. Spectr.">
        <title>Symbiosis of Carpenter Bees with Uncharacterized Lactic Acid Bacteria Showing NAD Auxotrophy.</title>
        <authorList>
            <person name="Kawasaki S."/>
            <person name="Ozawa K."/>
            <person name="Mori T."/>
            <person name="Yamamoto A."/>
            <person name="Ito M."/>
            <person name="Ohkuma M."/>
            <person name="Sakamoto M."/>
            <person name="Matsutani M."/>
        </authorList>
    </citation>
    <scope>NUCLEOTIDE SEQUENCE [LARGE SCALE GENOMIC DNA]</scope>
    <source>
        <strain evidence="10 11">Kim37-2</strain>
    </source>
</reference>
<name>A0ABM8B751_9BIFI</name>
<dbReference type="InterPro" id="IPR000515">
    <property type="entry name" value="MetI-like"/>
</dbReference>
<organism evidence="10 11">
    <name type="scientific">Bombiscardovia nodaiensis</name>
    <dbReference type="NCBI Taxonomy" id="2932181"/>
    <lineage>
        <taxon>Bacteria</taxon>
        <taxon>Bacillati</taxon>
        <taxon>Actinomycetota</taxon>
        <taxon>Actinomycetes</taxon>
        <taxon>Bifidobacteriales</taxon>
        <taxon>Bifidobacteriaceae</taxon>
        <taxon>Bombiscardovia</taxon>
    </lineage>
</organism>
<evidence type="ECO:0000313" key="11">
    <source>
        <dbReference type="Proteomes" id="UP001321766"/>
    </source>
</evidence>
<evidence type="ECO:0000313" key="10">
    <source>
        <dbReference type="EMBL" id="BDR52553.1"/>
    </source>
</evidence>
<evidence type="ECO:0000259" key="9">
    <source>
        <dbReference type="PROSITE" id="PS50928"/>
    </source>
</evidence>
<keyword evidence="2 7" id="KW-0813">Transport</keyword>
<keyword evidence="4 7" id="KW-0812">Transmembrane</keyword>
<keyword evidence="3" id="KW-1003">Cell membrane</keyword>
<accession>A0ABM8B751</accession>
<keyword evidence="6 7" id="KW-0472">Membrane</keyword>
<dbReference type="InterPro" id="IPR051393">
    <property type="entry name" value="ABC_transporter_permease"/>
</dbReference>
<feature type="compositionally biased region" description="Polar residues" evidence="8">
    <location>
        <begin position="8"/>
        <end position="24"/>
    </location>
</feature>
<dbReference type="Proteomes" id="UP001321766">
    <property type="component" value="Chromosome"/>
</dbReference>
<evidence type="ECO:0000256" key="6">
    <source>
        <dbReference type="ARBA" id="ARBA00023136"/>
    </source>
</evidence>
<sequence>MSIRKQDTAASSASGDPVSSNKHSATTRRNRAVGTLMLIPGLGLLTIFSFIPLVRVFIMSTQGTDLFGSPAGFIGMENYITVFTDPSFTSVLVRTIVYAIAVVAGRLILGTLLAIFLTRQFGGNKIFRVLMTSTVSVSVAAASLGFLAIFSPTGIINDALGKFGIKPVGWLTDPHWAFPTITMVTIWTGLGFTLILLCAAIDAVDPEIIEAARVDGASEGRIQWSIVVPLISPTLFYIAVTACIETLQAFAQINIMTKGGPGQATTTITYNIYTAAFGAGSANFGIASALGIVLFAFVFVLTLLQFKFMDRKVSY</sequence>
<feature type="transmembrane region" description="Helical" evidence="7">
    <location>
        <begin position="96"/>
        <end position="117"/>
    </location>
</feature>
<dbReference type="PROSITE" id="PS50928">
    <property type="entry name" value="ABC_TM1"/>
    <property type="match status" value="1"/>
</dbReference>
<feature type="region of interest" description="Disordered" evidence="8">
    <location>
        <begin position="1"/>
        <end position="26"/>
    </location>
</feature>
<comment type="similarity">
    <text evidence="7">Belongs to the binding-protein-dependent transport system permease family.</text>
</comment>
<feature type="transmembrane region" description="Helical" evidence="7">
    <location>
        <begin position="129"/>
        <end position="156"/>
    </location>
</feature>
<dbReference type="SUPFAM" id="SSF161098">
    <property type="entry name" value="MetI-like"/>
    <property type="match status" value="1"/>
</dbReference>
<dbReference type="PANTHER" id="PTHR30193">
    <property type="entry name" value="ABC TRANSPORTER PERMEASE PROTEIN"/>
    <property type="match status" value="1"/>
</dbReference>
<evidence type="ECO:0000256" key="5">
    <source>
        <dbReference type="ARBA" id="ARBA00022989"/>
    </source>
</evidence>
<keyword evidence="11" id="KW-1185">Reference proteome</keyword>
<protein>
    <submittedName>
        <fullName evidence="10">Glycerol-3-phosphate ABC transporter permease</fullName>
    </submittedName>
</protein>
<dbReference type="CDD" id="cd06261">
    <property type="entry name" value="TM_PBP2"/>
    <property type="match status" value="1"/>
</dbReference>
<proteinExistence type="inferred from homology"/>
<comment type="subcellular location">
    <subcellularLocation>
        <location evidence="1 7">Cell membrane</location>
        <topology evidence="1 7">Multi-pass membrane protein</topology>
    </subcellularLocation>
</comment>
<feature type="transmembrane region" description="Helical" evidence="7">
    <location>
        <begin position="284"/>
        <end position="304"/>
    </location>
</feature>
<dbReference type="Pfam" id="PF00528">
    <property type="entry name" value="BPD_transp_1"/>
    <property type="match status" value="1"/>
</dbReference>
<feature type="domain" description="ABC transmembrane type-1" evidence="9">
    <location>
        <begin position="92"/>
        <end position="305"/>
    </location>
</feature>
<evidence type="ECO:0000256" key="1">
    <source>
        <dbReference type="ARBA" id="ARBA00004651"/>
    </source>
</evidence>
<feature type="transmembrane region" description="Helical" evidence="7">
    <location>
        <begin position="176"/>
        <end position="201"/>
    </location>
</feature>
<evidence type="ECO:0000256" key="4">
    <source>
        <dbReference type="ARBA" id="ARBA00022692"/>
    </source>
</evidence>